<dbReference type="Gene3D" id="1.25.40.10">
    <property type="entry name" value="Tetratricopeptide repeat domain"/>
    <property type="match status" value="5"/>
</dbReference>
<evidence type="ECO:0000313" key="3">
    <source>
        <dbReference type="Proteomes" id="UP000202259"/>
    </source>
</evidence>
<reference evidence="2 3" key="1">
    <citation type="submission" date="2017-08" db="EMBL/GenBank/DDBJ databases">
        <title>Complete genome of Colwellia sp. NB097-1, a psychrophile bacterium ioslated from Bering Sea.</title>
        <authorList>
            <person name="Chen X."/>
        </authorList>
    </citation>
    <scope>NUCLEOTIDE SEQUENCE [LARGE SCALE GENOMIC DNA]</scope>
    <source>
        <strain evidence="2 3">NB097-1</strain>
    </source>
</reference>
<dbReference type="PROSITE" id="PS50005">
    <property type="entry name" value="TPR"/>
    <property type="match status" value="2"/>
</dbReference>
<dbReference type="PANTHER" id="PTHR12558">
    <property type="entry name" value="CELL DIVISION CYCLE 16,23,27"/>
    <property type="match status" value="1"/>
</dbReference>
<organism evidence="2 3">
    <name type="scientific">Cognaticolwellia beringensis</name>
    <dbReference type="NCBI Taxonomy" id="1967665"/>
    <lineage>
        <taxon>Bacteria</taxon>
        <taxon>Pseudomonadati</taxon>
        <taxon>Pseudomonadota</taxon>
        <taxon>Gammaproteobacteria</taxon>
        <taxon>Alteromonadales</taxon>
        <taxon>Colwelliaceae</taxon>
        <taxon>Cognaticolwellia</taxon>
    </lineage>
</organism>
<name>A0A222G7Y8_9GAMM</name>
<feature type="repeat" description="TPR" evidence="1">
    <location>
        <begin position="76"/>
        <end position="109"/>
    </location>
</feature>
<dbReference type="SMART" id="SM00028">
    <property type="entry name" value="TPR"/>
    <property type="match status" value="9"/>
</dbReference>
<gene>
    <name evidence="2" type="ORF">B5D82_09640</name>
</gene>
<protein>
    <submittedName>
        <fullName evidence="2">PEP-CTERM system TPR-repeat protein PrsT</fullName>
    </submittedName>
</protein>
<dbReference type="InterPro" id="IPR014266">
    <property type="entry name" value="PEP-CTERM_TPR_PrsT"/>
</dbReference>
<feature type="repeat" description="TPR" evidence="1">
    <location>
        <begin position="820"/>
        <end position="853"/>
    </location>
</feature>
<keyword evidence="3" id="KW-1185">Reference proteome</keyword>
<dbReference type="Pfam" id="PF13432">
    <property type="entry name" value="TPR_16"/>
    <property type="match status" value="2"/>
</dbReference>
<keyword evidence="1" id="KW-0802">TPR repeat</keyword>
<accession>A0A222G7Y8</accession>
<evidence type="ECO:0000313" key="2">
    <source>
        <dbReference type="EMBL" id="ASP47997.1"/>
    </source>
</evidence>
<dbReference type="Proteomes" id="UP000202259">
    <property type="component" value="Chromosome"/>
</dbReference>
<dbReference type="Pfam" id="PF13431">
    <property type="entry name" value="TPR_17"/>
    <property type="match status" value="1"/>
</dbReference>
<dbReference type="KEGG" id="cber:B5D82_09640"/>
<dbReference type="EMBL" id="CP020465">
    <property type="protein sequence ID" value="ASP47997.1"/>
    <property type="molecule type" value="Genomic_DNA"/>
</dbReference>
<dbReference type="AlphaFoldDB" id="A0A222G7Y8"/>
<sequence>MEKCILNNKIKTQGVGILKFNQLAAYIGVAVFISACGESITSQEHIANAKSAIERNELSISEIELKNALKVDGKSAEARFLLGQLYLSQGDSLVAVKELERAHSLNYDGNKVVPLLARAYLLAESYEDISSLDDDGKDLVIDSKIKFLAFKSIAAVLSEKFELAQELTLQIISLSETNSYSLLASAYVNFAENNNEQALSLVSKALLADSENIDAFLLKGHVSFALNKFASAAENYKKYNELQPKVGVTKLFIANSLLRDNQYDEAEKYADDILASISEQPLANYIKAVAMFEKKDYTNAKSHAETALNQNYNLPVLKLIAGTSAFNLNNYESAYHHLNVIVKQMPANHYSRKILAISQLQLGLIDDINETLIGFNATTSEEVRFLSSLSFQLAELGALDEAKVIAKQANENATESNAEQSVRSGILKLMTNDPSGVEDLELALEANPNLEGAELAIAFAALQTGDYDKALKVAKKWQEKQPDIAGSYNMLAAVYIAQQKNELATQALQTSLLKDANNLYALTELAKLNFTEGNKIDAEKYALRAVDQYPDNAKALRYYYASKPDEQALAKIEQAYQKSSDNIALSLLYIDALINSNDLTQALVIANGMESSVKTPKKLWLQRISIYKKQQNELQLITTIEEWLKANPYHIEPVLMISDYYVNQRQIDKALPYLDKALSDHQKDSLIIKLVKVQLLLDINKLFEAKKLFQDPQLQSVKSEVKSGLEGRIAFLEKDFTKAVEKLTHFYQAYPSRKNVVLLSLAYIADNQAVQAQQILREYLAKNEQDDQVRMMLADSYLTTEVEKAILTYEKIIINEPNNVIVLNNLSWLYLEKGELDKAQLHSKAAIDLAPENPNVIDTRGMVLLKSGKNVEAWKKLSEAYKLSNGKDISIALNYAEALLANKRNQDAAKLLIKIKVNSIDDMNRKNKLMALAI</sequence>
<dbReference type="InterPro" id="IPR011990">
    <property type="entry name" value="TPR-like_helical_dom_sf"/>
</dbReference>
<proteinExistence type="predicted"/>
<dbReference type="NCBIfam" id="TIGR02917">
    <property type="entry name" value="PEP_TPR_lipo"/>
    <property type="match status" value="1"/>
</dbReference>
<evidence type="ECO:0000256" key="1">
    <source>
        <dbReference type="PROSITE-ProRule" id="PRU00339"/>
    </source>
</evidence>
<dbReference type="PANTHER" id="PTHR12558:SF13">
    <property type="entry name" value="CELL DIVISION CYCLE PROTEIN 27 HOMOLOG"/>
    <property type="match status" value="1"/>
</dbReference>
<dbReference type="SUPFAM" id="SSF48452">
    <property type="entry name" value="TPR-like"/>
    <property type="match status" value="5"/>
</dbReference>
<dbReference type="InterPro" id="IPR019734">
    <property type="entry name" value="TPR_rpt"/>
</dbReference>